<keyword evidence="5 7" id="KW-1133">Transmembrane helix</keyword>
<dbReference type="PIRSF" id="PIRSF017804">
    <property type="entry name" value="Secretion_EccD1"/>
    <property type="match status" value="1"/>
</dbReference>
<evidence type="ECO:0000313" key="9">
    <source>
        <dbReference type="EMBL" id="GIJ67893.1"/>
    </source>
</evidence>
<feature type="transmembrane region" description="Helical" evidence="7">
    <location>
        <begin position="403"/>
        <end position="421"/>
    </location>
</feature>
<feature type="transmembrane region" description="Helical" evidence="7">
    <location>
        <begin position="263"/>
        <end position="280"/>
    </location>
</feature>
<comment type="similarity">
    <text evidence="2">Belongs to the EccD/Snm4 family.</text>
</comment>
<dbReference type="Pfam" id="PF08817">
    <property type="entry name" value="YukD"/>
    <property type="match status" value="1"/>
</dbReference>
<dbReference type="RefSeq" id="WP_203927850.1">
    <property type="nucleotide sequence ID" value="NZ_BOPH01000034.1"/>
</dbReference>
<evidence type="ECO:0000256" key="6">
    <source>
        <dbReference type="ARBA" id="ARBA00023136"/>
    </source>
</evidence>
<feature type="transmembrane region" description="Helical" evidence="7">
    <location>
        <begin position="373"/>
        <end position="391"/>
    </location>
</feature>
<evidence type="ECO:0000256" key="3">
    <source>
        <dbReference type="ARBA" id="ARBA00022475"/>
    </source>
</evidence>
<keyword evidence="3" id="KW-1003">Cell membrane</keyword>
<accession>A0A8J3ZRX4</accession>
<dbReference type="InterPro" id="IPR024962">
    <property type="entry name" value="YukD-like"/>
</dbReference>
<comment type="subcellular location">
    <subcellularLocation>
        <location evidence="1">Cell membrane</location>
        <topology evidence="1">Multi-pass membrane protein</topology>
    </subcellularLocation>
</comment>
<feature type="transmembrane region" description="Helical" evidence="7">
    <location>
        <begin position="123"/>
        <end position="140"/>
    </location>
</feature>
<dbReference type="GO" id="GO:0005886">
    <property type="term" value="C:plasma membrane"/>
    <property type="evidence" value="ECO:0007669"/>
    <property type="project" value="UniProtKB-SubCell"/>
</dbReference>
<feature type="transmembrane region" description="Helical" evidence="7">
    <location>
        <begin position="433"/>
        <end position="456"/>
    </location>
</feature>
<feature type="transmembrane region" description="Helical" evidence="7">
    <location>
        <begin position="236"/>
        <end position="257"/>
    </location>
</feature>
<dbReference type="AlphaFoldDB" id="A0A8J3ZRX4"/>
<feature type="transmembrane region" description="Helical" evidence="7">
    <location>
        <begin position="175"/>
        <end position="195"/>
    </location>
</feature>
<feature type="transmembrane region" description="Helical" evidence="7">
    <location>
        <begin position="347"/>
        <end position="366"/>
    </location>
</feature>
<keyword evidence="4 7" id="KW-0812">Transmembrane</keyword>
<evidence type="ECO:0000256" key="7">
    <source>
        <dbReference type="SAM" id="Phobius"/>
    </source>
</evidence>
<dbReference type="Pfam" id="PF19053">
    <property type="entry name" value="EccD"/>
    <property type="match status" value="1"/>
</dbReference>
<keyword evidence="10" id="KW-1185">Reference proteome</keyword>
<dbReference type="EMBL" id="BOPH01000034">
    <property type="protein sequence ID" value="GIJ67893.1"/>
    <property type="molecule type" value="Genomic_DNA"/>
</dbReference>
<keyword evidence="6 7" id="KW-0472">Membrane</keyword>
<comment type="caution">
    <text evidence="9">The sequence shown here is derived from an EMBL/GenBank/DDBJ whole genome shotgun (WGS) entry which is preliminary data.</text>
</comment>
<proteinExistence type="inferred from homology"/>
<gene>
    <name evidence="9" type="ORF">Voc01_028100</name>
</gene>
<feature type="domain" description="EccD-like transmembrane" evidence="8">
    <location>
        <begin position="120"/>
        <end position="461"/>
    </location>
</feature>
<dbReference type="Proteomes" id="UP000635606">
    <property type="component" value="Unassembled WGS sequence"/>
</dbReference>
<feature type="transmembrane region" description="Helical" evidence="7">
    <location>
        <begin position="207"/>
        <end position="229"/>
    </location>
</feature>
<evidence type="ECO:0000313" key="10">
    <source>
        <dbReference type="Proteomes" id="UP000635606"/>
    </source>
</evidence>
<evidence type="ECO:0000259" key="8">
    <source>
        <dbReference type="Pfam" id="PF19053"/>
    </source>
</evidence>
<evidence type="ECO:0000256" key="5">
    <source>
        <dbReference type="ARBA" id="ARBA00022989"/>
    </source>
</evidence>
<reference evidence="9" key="1">
    <citation type="submission" date="2021-01" db="EMBL/GenBank/DDBJ databases">
        <title>Whole genome shotgun sequence of Virgisporangium ochraceum NBRC 16418.</title>
        <authorList>
            <person name="Komaki H."/>
            <person name="Tamura T."/>
        </authorList>
    </citation>
    <scope>NUCLEOTIDE SEQUENCE</scope>
    <source>
        <strain evidence="9">NBRC 16418</strain>
    </source>
</reference>
<evidence type="ECO:0000256" key="4">
    <source>
        <dbReference type="ARBA" id="ARBA00022692"/>
    </source>
</evidence>
<evidence type="ECO:0000256" key="2">
    <source>
        <dbReference type="ARBA" id="ARBA00006162"/>
    </source>
</evidence>
<dbReference type="InterPro" id="IPR044049">
    <property type="entry name" value="EccD_transm"/>
</dbReference>
<sequence length="467" mass="48116">MTTSVGVGLARVTVATPKRRIDVALPETVALGELLPHLLRHAGDGMADDGPQHGGWALRRSTGSMLDPKRSLSMQAVRDGEVLHLVPRRQEWPELAYDDVVEIIASGSRRAERSWGRPATRRFALVLVAVLINLGLIAVAGAREPWALPGGIALGFAVILLAVGVVLARAAGDSGAGAVVAGCAVSWAAVGAYLVTGPADRDPTEFGAAQVLLAAVAVILVGVIGYVGVAAYAQIFAAALAGGTLAAIAALLCLAGMEQVEAAAVALTIAIGGLPGYPLLSASLGRIPMPELPERAEDMLDDKPSPKRSAVFAAASRAHQLLNGLLLAASVATLICTLMLLTEPSRWAVLLAITATAAILLRARLFPTARQRLPMLISGILTAGVLAWAAVSGESPTSRLISWLVVITVVAGLVLAAGLVFSRRSPSPRLGRISDILDVAAIMALVPLACGVVGLYQRLQGVFAGVV</sequence>
<name>A0A8J3ZRX4_9ACTN</name>
<dbReference type="Gene3D" id="3.10.20.90">
    <property type="entry name" value="Phosphatidylinositol 3-kinase Catalytic Subunit, Chain A, domain 1"/>
    <property type="match status" value="1"/>
</dbReference>
<evidence type="ECO:0000256" key="1">
    <source>
        <dbReference type="ARBA" id="ARBA00004651"/>
    </source>
</evidence>
<feature type="transmembrane region" description="Helical" evidence="7">
    <location>
        <begin position="146"/>
        <end position="168"/>
    </location>
</feature>
<protein>
    <submittedName>
        <fullName evidence="9">Type VII secretion integral membrane protein EccD</fullName>
    </submittedName>
</protein>
<feature type="transmembrane region" description="Helical" evidence="7">
    <location>
        <begin position="321"/>
        <end position="341"/>
    </location>
</feature>
<organism evidence="9 10">
    <name type="scientific">Virgisporangium ochraceum</name>
    <dbReference type="NCBI Taxonomy" id="65505"/>
    <lineage>
        <taxon>Bacteria</taxon>
        <taxon>Bacillati</taxon>
        <taxon>Actinomycetota</taxon>
        <taxon>Actinomycetes</taxon>
        <taxon>Micromonosporales</taxon>
        <taxon>Micromonosporaceae</taxon>
        <taxon>Virgisporangium</taxon>
    </lineage>
</organism>
<dbReference type="NCBIfam" id="TIGR03920">
    <property type="entry name" value="T7SS_EccD"/>
    <property type="match status" value="1"/>
</dbReference>
<dbReference type="InterPro" id="IPR006707">
    <property type="entry name" value="T7SS_EccD"/>
</dbReference>